<dbReference type="GO" id="GO:0005634">
    <property type="term" value="C:nucleus"/>
    <property type="evidence" value="ECO:0007669"/>
    <property type="project" value="UniProtKB-SubCell"/>
</dbReference>
<dbReference type="Gene3D" id="3.30.710.10">
    <property type="entry name" value="Potassium Channel Kv1.1, Chain A"/>
    <property type="match status" value="1"/>
</dbReference>
<evidence type="ECO:0000256" key="13">
    <source>
        <dbReference type="SAM" id="MobiDB-lite"/>
    </source>
</evidence>
<evidence type="ECO:0000256" key="2">
    <source>
        <dbReference type="ARBA" id="ARBA00022499"/>
    </source>
</evidence>
<dbReference type="InterPro" id="IPR050457">
    <property type="entry name" value="ZnFinger_BTB_dom_contain"/>
</dbReference>
<evidence type="ECO:0000259" key="14">
    <source>
        <dbReference type="PROSITE" id="PS50097"/>
    </source>
</evidence>
<reference evidence="17" key="1">
    <citation type="submission" date="2025-08" db="UniProtKB">
        <authorList>
            <consortium name="RefSeq"/>
        </authorList>
    </citation>
    <scope>IDENTIFICATION</scope>
</reference>
<keyword evidence="7" id="KW-0862">Zinc</keyword>
<feature type="region of interest" description="Disordered" evidence="13">
    <location>
        <begin position="280"/>
        <end position="374"/>
    </location>
</feature>
<evidence type="ECO:0000256" key="12">
    <source>
        <dbReference type="PROSITE-ProRule" id="PRU00042"/>
    </source>
</evidence>
<dbReference type="KEGG" id="char:105910542"/>
<feature type="compositionally biased region" description="Acidic residues" evidence="13">
    <location>
        <begin position="290"/>
        <end position="301"/>
    </location>
</feature>
<evidence type="ECO:0000256" key="8">
    <source>
        <dbReference type="ARBA" id="ARBA00022843"/>
    </source>
</evidence>
<evidence type="ECO:0000256" key="7">
    <source>
        <dbReference type="ARBA" id="ARBA00022833"/>
    </source>
</evidence>
<gene>
    <name evidence="17" type="primary">zbtb10</name>
</gene>
<feature type="domain" description="C2H2-type" evidence="15">
    <location>
        <begin position="818"/>
        <end position="845"/>
    </location>
</feature>
<dbReference type="GO" id="GO:0008270">
    <property type="term" value="F:zinc ion binding"/>
    <property type="evidence" value="ECO:0007669"/>
    <property type="project" value="UniProtKB-KW"/>
</dbReference>
<dbReference type="Pfam" id="PF00651">
    <property type="entry name" value="BTB"/>
    <property type="match status" value="1"/>
</dbReference>
<comment type="subcellular location">
    <subcellularLocation>
        <location evidence="1">Nucleus</location>
    </subcellularLocation>
</comment>
<evidence type="ECO:0000256" key="3">
    <source>
        <dbReference type="ARBA" id="ARBA00022553"/>
    </source>
</evidence>
<dbReference type="PROSITE" id="PS50157">
    <property type="entry name" value="ZINC_FINGER_C2H2_2"/>
    <property type="match status" value="2"/>
</dbReference>
<dbReference type="Proteomes" id="UP000515152">
    <property type="component" value="Chromosome 19"/>
</dbReference>
<accession>A0A6P8GVC8</accession>
<dbReference type="InterPro" id="IPR036236">
    <property type="entry name" value="Znf_C2H2_sf"/>
</dbReference>
<dbReference type="OrthoDB" id="4845755at2759"/>
<feature type="compositionally biased region" description="Gly residues" evidence="13">
    <location>
        <begin position="13"/>
        <end position="27"/>
    </location>
</feature>
<feature type="region of interest" description="Disordered" evidence="13">
    <location>
        <begin position="445"/>
        <end position="475"/>
    </location>
</feature>
<keyword evidence="5" id="KW-0677">Repeat</keyword>
<organism evidence="16 17">
    <name type="scientific">Clupea harengus</name>
    <name type="common">Atlantic herring</name>
    <dbReference type="NCBI Taxonomy" id="7950"/>
    <lineage>
        <taxon>Eukaryota</taxon>
        <taxon>Metazoa</taxon>
        <taxon>Chordata</taxon>
        <taxon>Craniata</taxon>
        <taxon>Vertebrata</taxon>
        <taxon>Euteleostomi</taxon>
        <taxon>Actinopterygii</taxon>
        <taxon>Neopterygii</taxon>
        <taxon>Teleostei</taxon>
        <taxon>Clupei</taxon>
        <taxon>Clupeiformes</taxon>
        <taxon>Clupeoidei</taxon>
        <taxon>Clupeidae</taxon>
        <taxon>Clupea</taxon>
    </lineage>
</organism>
<evidence type="ECO:0000256" key="4">
    <source>
        <dbReference type="ARBA" id="ARBA00022723"/>
    </source>
</evidence>
<keyword evidence="9" id="KW-0805">Transcription regulation</keyword>
<evidence type="ECO:0000256" key="11">
    <source>
        <dbReference type="ARBA" id="ARBA00023242"/>
    </source>
</evidence>
<sequence length="947" mass="103232">MSGERNRRSLAFRGGGLATTGPSGSGGSNSNSWEAQACQDRHLNGNRPDQDEDKVLGAKGPSLVKVEGGGSVSDSTEPEAEEEEDPEGGNSLAGDGGEDRVGWTTVTVGEDGSRESGIWTQGNGLNTEDRTGLGSGGTGSEDDKGEAGSGGDTEETGVRKPWVEMRPQTLLQKHSLFQASWLQEFPWLKFCQETGLMSCSWCHNIATNNNDDLVKGSRNYKRALLLRHHLSSEHGRNDPTRQASPHDPPYSGRDALWGKSLPFDLCGACSGGERTIACESRGWGSVSDSTEPEAEEEEDPEGGNSLAGDGGEDRVGWTTVTVGEDGSRESGIWTQGNGLNTEDRTGLGSGGTGSEDDKGEAGSGGDTEETGVRKPWVEMRPQTLLQKHSLFQASWLQEFPWLKFCQETGLMSCSWCHNIATNNNDDLVKGSRNYKRALLLRHHLSSEHGRNDPTRQEPERLETPEEADLEDYRNKPNENSYCYQLLQELDKQRKGGILCDVNIVVSGQVFRAHKNILVAGSRYFKTLFCLTKSEAGVGGGSDEQAAITHLDVAAVQGFSVLLDFLYSGNLLLTSQNAIEVMSVASYLQMTEVVHSCRAFIKDALNISIKQEAPDSVVVDYNKRRTVSRDGTITTTTLGSSSSDKKHSNFWATSILSKLSIKASTHHHVKEEPSDASEMSANDSCAPGGGDTPESAEEVEPGGAGGAGPVFVWNEPALATGVSVKPRSEPGSGRRKRQTTRRFVYNIPPEPEEGGFDEGMFIQPSASYTREDFSFLSDNAGESSDVALNKLKCPHCNYIAKHRRTLKRHLIIHSGVRSFSCDICGKLFTRREHVKRHSLVHKKDKKYKCMVCKKIFMLAASVGIRHGSRRYGVCVDCADSHQASQEAMQELELSRGDDDDFEGDDDMMAEDGDEPTDGDHDNGDHDNGDHDNDQLHWDAEATQTPDDD</sequence>
<feature type="compositionally biased region" description="Acidic residues" evidence="13">
    <location>
        <begin position="896"/>
        <end position="915"/>
    </location>
</feature>
<evidence type="ECO:0000256" key="5">
    <source>
        <dbReference type="ARBA" id="ARBA00022737"/>
    </source>
</evidence>
<proteinExistence type="predicted"/>
<feature type="domain" description="C2H2-type" evidence="15">
    <location>
        <begin position="790"/>
        <end position="817"/>
    </location>
</feature>
<dbReference type="CTD" id="65986"/>
<dbReference type="FunFam" id="3.30.710.10:FF:000045">
    <property type="entry name" value="zinc finger and BTB domain-containing protein 10"/>
    <property type="match status" value="1"/>
</dbReference>
<evidence type="ECO:0000313" key="16">
    <source>
        <dbReference type="Proteomes" id="UP000515152"/>
    </source>
</evidence>
<feature type="region of interest" description="Disordered" evidence="13">
    <location>
        <begin position="1"/>
        <end position="161"/>
    </location>
</feature>
<feature type="region of interest" description="Disordered" evidence="13">
    <location>
        <begin position="231"/>
        <end position="254"/>
    </location>
</feature>
<dbReference type="PANTHER" id="PTHR46105:SF24">
    <property type="entry name" value="ZINC FINGER AND BTB DOMAIN CONTAINING 10"/>
    <property type="match status" value="1"/>
</dbReference>
<keyword evidence="8" id="KW-0832">Ubl conjugation</keyword>
<feature type="compositionally biased region" description="Acidic residues" evidence="13">
    <location>
        <begin position="76"/>
        <end position="87"/>
    </location>
</feature>
<keyword evidence="10" id="KW-0804">Transcription</keyword>
<dbReference type="Gene3D" id="3.30.160.60">
    <property type="entry name" value="Classic Zinc Finger"/>
    <property type="match status" value="1"/>
</dbReference>
<evidence type="ECO:0000256" key="10">
    <source>
        <dbReference type="ARBA" id="ARBA00023163"/>
    </source>
</evidence>
<feature type="region of interest" description="Disordered" evidence="13">
    <location>
        <begin position="663"/>
        <end position="740"/>
    </location>
</feature>
<feature type="region of interest" description="Disordered" evidence="13">
    <location>
        <begin position="884"/>
        <end position="947"/>
    </location>
</feature>
<keyword evidence="6 12" id="KW-0863">Zinc-finger</keyword>
<dbReference type="SUPFAM" id="SSF57667">
    <property type="entry name" value="beta-beta-alpha zinc fingers"/>
    <property type="match status" value="1"/>
</dbReference>
<dbReference type="GO" id="GO:0000981">
    <property type="term" value="F:DNA-binding transcription factor activity, RNA polymerase II-specific"/>
    <property type="evidence" value="ECO:0007669"/>
    <property type="project" value="TreeGrafter"/>
</dbReference>
<dbReference type="GeneID" id="105910542"/>
<feature type="domain" description="BTB" evidence="14">
    <location>
        <begin position="499"/>
        <end position="574"/>
    </location>
</feature>
<evidence type="ECO:0000313" key="17">
    <source>
        <dbReference type="RefSeq" id="XP_031442463.1"/>
    </source>
</evidence>
<feature type="compositionally biased region" description="Basic and acidic residues" evidence="13">
    <location>
        <begin position="445"/>
        <end position="463"/>
    </location>
</feature>
<dbReference type="InterPro" id="IPR000210">
    <property type="entry name" value="BTB/POZ_dom"/>
</dbReference>
<dbReference type="RefSeq" id="XP_031442463.1">
    <property type="nucleotide sequence ID" value="XM_031586603.2"/>
</dbReference>
<dbReference type="PANTHER" id="PTHR46105">
    <property type="entry name" value="AGAP004733-PA"/>
    <property type="match status" value="1"/>
</dbReference>
<evidence type="ECO:0000256" key="1">
    <source>
        <dbReference type="ARBA" id="ARBA00004123"/>
    </source>
</evidence>
<keyword evidence="11" id="KW-0539">Nucleus</keyword>
<evidence type="ECO:0000259" key="15">
    <source>
        <dbReference type="PROSITE" id="PS50157"/>
    </source>
</evidence>
<dbReference type="AlphaFoldDB" id="A0A6P8GVC8"/>
<dbReference type="InterPro" id="IPR011333">
    <property type="entry name" value="SKP1/BTB/POZ_sf"/>
</dbReference>
<keyword evidence="3" id="KW-0597">Phosphoprotein</keyword>
<dbReference type="SMART" id="SM00355">
    <property type="entry name" value="ZnF_C2H2"/>
    <property type="match status" value="4"/>
</dbReference>
<dbReference type="SMART" id="SM00225">
    <property type="entry name" value="BTB"/>
    <property type="match status" value="1"/>
</dbReference>
<dbReference type="GO" id="GO:0000978">
    <property type="term" value="F:RNA polymerase II cis-regulatory region sequence-specific DNA binding"/>
    <property type="evidence" value="ECO:0007669"/>
    <property type="project" value="TreeGrafter"/>
</dbReference>
<keyword evidence="2" id="KW-1017">Isopeptide bond</keyword>
<protein>
    <submittedName>
        <fullName evidence="17">Zinc finger and BTB domain-containing protein 10</fullName>
    </submittedName>
</protein>
<dbReference type="PROSITE" id="PS50097">
    <property type="entry name" value="BTB"/>
    <property type="match status" value="1"/>
</dbReference>
<dbReference type="InterPro" id="IPR013087">
    <property type="entry name" value="Znf_C2H2_type"/>
</dbReference>
<dbReference type="FunFam" id="3.30.160.60:FF:000492">
    <property type="entry name" value="Zinc finger and BTB domain containing 10"/>
    <property type="match status" value="1"/>
</dbReference>
<name>A0A6P8GVC8_CLUHA</name>
<keyword evidence="16" id="KW-1185">Reference proteome</keyword>
<evidence type="ECO:0000256" key="9">
    <source>
        <dbReference type="ARBA" id="ARBA00023015"/>
    </source>
</evidence>
<evidence type="ECO:0000256" key="6">
    <source>
        <dbReference type="ARBA" id="ARBA00022771"/>
    </source>
</evidence>
<keyword evidence="4" id="KW-0479">Metal-binding</keyword>
<feature type="compositionally biased region" description="Basic and acidic residues" evidence="13">
    <location>
        <begin position="916"/>
        <end position="938"/>
    </location>
</feature>
<dbReference type="PROSITE" id="PS00028">
    <property type="entry name" value="ZINC_FINGER_C2H2_1"/>
    <property type="match status" value="1"/>
</dbReference>
<dbReference type="SUPFAM" id="SSF54695">
    <property type="entry name" value="POZ domain"/>
    <property type="match status" value="1"/>
</dbReference>